<dbReference type="CDD" id="cd16380">
    <property type="entry name" value="YitT_C"/>
    <property type="match status" value="1"/>
</dbReference>
<dbReference type="Gene3D" id="3.30.70.120">
    <property type="match status" value="1"/>
</dbReference>
<keyword evidence="5 6" id="KW-0472">Membrane</keyword>
<evidence type="ECO:0000256" key="3">
    <source>
        <dbReference type="ARBA" id="ARBA00022692"/>
    </source>
</evidence>
<keyword evidence="4 6" id="KW-1133">Transmembrane helix</keyword>
<evidence type="ECO:0000256" key="4">
    <source>
        <dbReference type="ARBA" id="ARBA00022989"/>
    </source>
</evidence>
<evidence type="ECO:0000259" key="7">
    <source>
        <dbReference type="Pfam" id="PF10035"/>
    </source>
</evidence>
<evidence type="ECO:0000313" key="8">
    <source>
        <dbReference type="EMBL" id="WEG35023.1"/>
    </source>
</evidence>
<protein>
    <submittedName>
        <fullName evidence="8">YitT family protein</fullName>
    </submittedName>
</protein>
<dbReference type="Pfam" id="PF10035">
    <property type="entry name" value="DUF2179"/>
    <property type="match status" value="1"/>
</dbReference>
<gene>
    <name evidence="8" type="ORF">PYS61_03500</name>
</gene>
<keyword evidence="3 6" id="KW-0812">Transmembrane</keyword>
<evidence type="ECO:0000256" key="2">
    <source>
        <dbReference type="ARBA" id="ARBA00022475"/>
    </source>
</evidence>
<name>A0ABY8C2W8_9FIRM</name>
<dbReference type="InterPro" id="IPR015867">
    <property type="entry name" value="N-reg_PII/ATP_PRibTrfase_C"/>
</dbReference>
<dbReference type="PIRSF" id="PIRSF006483">
    <property type="entry name" value="Membrane_protein_YitT"/>
    <property type="match status" value="1"/>
</dbReference>
<accession>A0ABY8C2W8</accession>
<dbReference type="InterPro" id="IPR051461">
    <property type="entry name" value="UPF0750_membrane"/>
</dbReference>
<evidence type="ECO:0000256" key="6">
    <source>
        <dbReference type="SAM" id="Phobius"/>
    </source>
</evidence>
<dbReference type="Proteomes" id="UP001220478">
    <property type="component" value="Chromosome"/>
</dbReference>
<organism evidence="8 9">
    <name type="scientific">Amygdalobacter indicium</name>
    <dbReference type="NCBI Taxonomy" id="3029272"/>
    <lineage>
        <taxon>Bacteria</taxon>
        <taxon>Bacillati</taxon>
        <taxon>Bacillota</taxon>
        <taxon>Clostridia</taxon>
        <taxon>Eubacteriales</taxon>
        <taxon>Oscillospiraceae</taxon>
        <taxon>Amygdalobacter</taxon>
    </lineage>
</organism>
<proteinExistence type="predicted"/>
<feature type="transmembrane region" description="Helical" evidence="6">
    <location>
        <begin position="203"/>
        <end position="225"/>
    </location>
</feature>
<dbReference type="PANTHER" id="PTHR33545">
    <property type="entry name" value="UPF0750 MEMBRANE PROTEIN YITT-RELATED"/>
    <property type="match status" value="1"/>
</dbReference>
<dbReference type="Pfam" id="PF02588">
    <property type="entry name" value="YitT_membrane"/>
    <property type="match status" value="1"/>
</dbReference>
<keyword evidence="2" id="KW-1003">Cell membrane</keyword>
<sequence>MQRIKTIMHEFFGTPLVAVREFAQMLLGCMIIGIAIFTFYTQANLQVGGFSGLSLVICRLLHTDVSVGQISIILNIPVLVAIGFFISHKMLVRTLIGMLTLGYALDAAHYVSTYISAWLFPNGVEASEYILVAIFGGALFGLGCGLVVRSGYASGGSDNVAFLLRLIFKSLKFSVIIWLFDAAVILSGAYFNDGAESASGIIMYSIVALLTDVKVLDLVLSGYSYKRVVYIISKKNKEIADNIMFKMNRGVTGLKAVGGYSQEEAEVLLAVLDSKQVPRLKEVILAIDDKAFVFVMDSREVIGEGFIKTYF</sequence>
<feature type="transmembrane region" description="Helical" evidence="6">
    <location>
        <begin position="173"/>
        <end position="191"/>
    </location>
</feature>
<keyword evidence="9" id="KW-1185">Reference proteome</keyword>
<dbReference type="EMBL" id="CP118868">
    <property type="protein sequence ID" value="WEG35023.1"/>
    <property type="molecule type" value="Genomic_DNA"/>
</dbReference>
<dbReference type="RefSeq" id="WP_315570284.1">
    <property type="nucleotide sequence ID" value="NZ_CP118866.1"/>
</dbReference>
<evidence type="ECO:0000256" key="5">
    <source>
        <dbReference type="ARBA" id="ARBA00023136"/>
    </source>
</evidence>
<dbReference type="InterPro" id="IPR003740">
    <property type="entry name" value="YitT"/>
</dbReference>
<feature type="transmembrane region" description="Helical" evidence="6">
    <location>
        <begin position="129"/>
        <end position="152"/>
    </location>
</feature>
<feature type="transmembrane region" description="Helical" evidence="6">
    <location>
        <begin position="60"/>
        <end position="86"/>
    </location>
</feature>
<dbReference type="InterPro" id="IPR019264">
    <property type="entry name" value="DUF2179"/>
</dbReference>
<evidence type="ECO:0000256" key="1">
    <source>
        <dbReference type="ARBA" id="ARBA00004651"/>
    </source>
</evidence>
<evidence type="ECO:0000313" key="9">
    <source>
        <dbReference type="Proteomes" id="UP001220478"/>
    </source>
</evidence>
<dbReference type="PANTHER" id="PTHR33545:SF9">
    <property type="entry name" value="UPF0750 MEMBRANE PROTEIN YITE"/>
    <property type="match status" value="1"/>
</dbReference>
<feature type="transmembrane region" description="Helical" evidence="6">
    <location>
        <begin position="98"/>
        <end position="117"/>
    </location>
</feature>
<feature type="domain" description="DUF2179" evidence="7">
    <location>
        <begin position="249"/>
        <end position="303"/>
    </location>
</feature>
<comment type="subcellular location">
    <subcellularLocation>
        <location evidence="1">Cell membrane</location>
        <topology evidence="1">Multi-pass membrane protein</topology>
    </subcellularLocation>
</comment>
<reference evidence="8 9" key="1">
    <citation type="submission" date="2023-02" db="EMBL/GenBank/DDBJ databases">
        <title>Novel Oscillospiraceae bacterial genomes.</title>
        <authorList>
            <person name="Srinivasan S."/>
            <person name="Austin M.N."/>
            <person name="Fiedler T.L."/>
            <person name="Strenk S.M."/>
            <person name="Agnew K.J."/>
            <person name="Nagana Gowda G.A."/>
            <person name="Raftery D."/>
            <person name="Beamer M.A."/>
            <person name="Achilles S.L."/>
            <person name="Wiesenfeld H.C."/>
            <person name="Fredricks D.N."/>
            <person name="Hillier S.L."/>
        </authorList>
    </citation>
    <scope>NUCLEOTIDE SEQUENCE [LARGE SCALE GENOMIC DNA]</scope>
    <source>
        <strain evidence="8 9">CHIC02 1186E3-8</strain>
    </source>
</reference>
<feature type="transmembrane region" description="Helical" evidence="6">
    <location>
        <begin position="21"/>
        <end position="40"/>
    </location>
</feature>